<evidence type="ECO:0000313" key="2">
    <source>
        <dbReference type="Proteomes" id="UP000678393"/>
    </source>
</evidence>
<dbReference type="PANTHER" id="PTHR21580">
    <property type="entry name" value="SHIPPO-1-RELATED"/>
    <property type="match status" value="1"/>
</dbReference>
<dbReference type="AlphaFoldDB" id="A0A8S4A2E1"/>
<comment type="caution">
    <text evidence="1">The sequence shown here is derived from an EMBL/GenBank/DDBJ whole genome shotgun (WGS) entry which is preliminary data.</text>
</comment>
<evidence type="ECO:0000313" key="1">
    <source>
        <dbReference type="EMBL" id="CAG5133226.1"/>
    </source>
</evidence>
<dbReference type="Proteomes" id="UP000678393">
    <property type="component" value="Unassembled WGS sequence"/>
</dbReference>
<keyword evidence="2" id="KW-1185">Reference proteome</keyword>
<dbReference type="Pfam" id="PF07004">
    <property type="entry name" value="SHIPPO-rpt"/>
    <property type="match status" value="4"/>
</dbReference>
<sequence length="222" mass="24249">PGPKYLLPPTVGILNHDPTITRAPGYSFGSRYSYSYSHGPGPYYVDSGLTNTGKENRSGFTLHGRPKRSIWEAASSNSPGPVYAISNNITDRKPPAYSFGCPYKPSYKTEGPGPNAYIISSDLVRNHRAALIGCRNSDITSFSYDYAQTPGPAHYSNTTPNVLNGSPAFTMGHKLKAPTCKLITPGPNRYNPGLEWTNPRSPRFSMGIRHHEDILTLAEVSD</sequence>
<dbReference type="PANTHER" id="PTHR21580:SF28">
    <property type="entry name" value="BOREALIN N-TERMINAL DOMAIN-CONTAINING PROTEIN-RELATED"/>
    <property type="match status" value="1"/>
</dbReference>
<organism evidence="1 2">
    <name type="scientific">Candidula unifasciata</name>
    <dbReference type="NCBI Taxonomy" id="100452"/>
    <lineage>
        <taxon>Eukaryota</taxon>
        <taxon>Metazoa</taxon>
        <taxon>Spiralia</taxon>
        <taxon>Lophotrochozoa</taxon>
        <taxon>Mollusca</taxon>
        <taxon>Gastropoda</taxon>
        <taxon>Heterobranchia</taxon>
        <taxon>Euthyneura</taxon>
        <taxon>Panpulmonata</taxon>
        <taxon>Eupulmonata</taxon>
        <taxon>Stylommatophora</taxon>
        <taxon>Helicina</taxon>
        <taxon>Helicoidea</taxon>
        <taxon>Geomitridae</taxon>
        <taxon>Candidula</taxon>
    </lineage>
</organism>
<reference evidence="1" key="1">
    <citation type="submission" date="2021-04" db="EMBL/GenBank/DDBJ databases">
        <authorList>
            <consortium name="Molecular Ecology Group"/>
        </authorList>
    </citation>
    <scope>NUCLEOTIDE SEQUENCE</scope>
</reference>
<dbReference type="InterPro" id="IPR010736">
    <property type="entry name" value="SHIPPO-rpt"/>
</dbReference>
<name>A0A8S4A2E1_9EUPU</name>
<feature type="non-terminal residue" evidence="1">
    <location>
        <position position="222"/>
    </location>
</feature>
<proteinExistence type="predicted"/>
<dbReference type="EMBL" id="CAJHNH020006013">
    <property type="protein sequence ID" value="CAG5133226.1"/>
    <property type="molecule type" value="Genomic_DNA"/>
</dbReference>
<dbReference type="OrthoDB" id="429991at2759"/>
<accession>A0A8S4A2E1</accession>
<gene>
    <name evidence="1" type="ORF">CUNI_LOCUS18784</name>
</gene>
<dbReference type="InterPro" id="IPR051291">
    <property type="entry name" value="CIMAP"/>
</dbReference>
<protein>
    <submittedName>
        <fullName evidence="1">Uncharacterized protein</fullName>
    </submittedName>
</protein>